<evidence type="ECO:0000256" key="1">
    <source>
        <dbReference type="ARBA" id="ARBA00001275"/>
    </source>
</evidence>
<evidence type="ECO:0000313" key="12">
    <source>
        <dbReference type="Proteomes" id="UP000185678"/>
    </source>
</evidence>
<evidence type="ECO:0000256" key="7">
    <source>
        <dbReference type="ARBA" id="ARBA00023277"/>
    </source>
</evidence>
<dbReference type="PROSITE" id="PS00102">
    <property type="entry name" value="PHOSPHORYLASE"/>
    <property type="match status" value="1"/>
</dbReference>
<keyword evidence="5 10" id="KW-0808">Transferase</keyword>
<dbReference type="AlphaFoldDB" id="A0A1N7IYC5"/>
<dbReference type="RefSeq" id="WP_084194543.1">
    <property type="nucleotide sequence ID" value="NZ_FTOA01000001.1"/>
</dbReference>
<keyword evidence="6 9" id="KW-0663">Pyridoxal phosphate</keyword>
<proteinExistence type="inferred from homology"/>
<dbReference type="GO" id="GO:0030170">
    <property type="term" value="F:pyridoxal phosphate binding"/>
    <property type="evidence" value="ECO:0007669"/>
    <property type="project" value="InterPro"/>
</dbReference>
<comment type="cofactor">
    <cofactor evidence="2 10">
        <name>pyridoxal 5'-phosphate</name>
        <dbReference type="ChEBI" id="CHEBI:597326"/>
    </cofactor>
</comment>
<comment type="similarity">
    <text evidence="3 10">Belongs to the glycogen phosphorylase family.</text>
</comment>
<dbReference type="STRING" id="80876.SAMN05421779_101744"/>
<comment type="function">
    <text evidence="8">Phosphorylase is an important allosteric enzyme in carbohydrate metabolism. Enzymes from different sources differ in their regulatory mechanisms and in their natural substrates. However, all known phosphorylases share catalytic and structural properties.</text>
</comment>
<keyword evidence="7 10" id="KW-0119">Carbohydrate metabolism</keyword>
<dbReference type="Pfam" id="PF00343">
    <property type="entry name" value="Phosphorylase"/>
    <property type="match status" value="1"/>
</dbReference>
<dbReference type="InterPro" id="IPR035090">
    <property type="entry name" value="Pyridoxal_P_attach_site"/>
</dbReference>
<dbReference type="InterPro" id="IPR000811">
    <property type="entry name" value="Glyco_trans_35"/>
</dbReference>
<dbReference type="PANTHER" id="PTHR11468:SF3">
    <property type="entry name" value="GLYCOGEN PHOSPHORYLASE, LIVER FORM"/>
    <property type="match status" value="1"/>
</dbReference>
<evidence type="ECO:0000256" key="4">
    <source>
        <dbReference type="ARBA" id="ARBA00022676"/>
    </source>
</evidence>
<gene>
    <name evidence="11" type="ORF">SAMN05421779_101744</name>
</gene>
<dbReference type="GO" id="GO:0005980">
    <property type="term" value="P:glycogen catabolic process"/>
    <property type="evidence" value="ECO:0007669"/>
    <property type="project" value="TreeGrafter"/>
</dbReference>
<comment type="function">
    <text evidence="10">Allosteric enzyme that catalyzes the rate-limiting step in glycogen catabolism, the phosphorolytic cleavage of glycogen to produce glucose-1-phosphate, and plays a central role in maintaining cellular and organismal glucose homeostasis.</text>
</comment>
<comment type="catalytic activity">
    <reaction evidence="1 10">
        <text>[(1-&gt;4)-alpha-D-glucosyl](n) + phosphate = [(1-&gt;4)-alpha-D-glucosyl](n-1) + alpha-D-glucose 1-phosphate</text>
        <dbReference type="Rhea" id="RHEA:41732"/>
        <dbReference type="Rhea" id="RHEA-COMP:9584"/>
        <dbReference type="Rhea" id="RHEA-COMP:9586"/>
        <dbReference type="ChEBI" id="CHEBI:15444"/>
        <dbReference type="ChEBI" id="CHEBI:43474"/>
        <dbReference type="ChEBI" id="CHEBI:58601"/>
        <dbReference type="EC" id="2.4.1.1"/>
    </reaction>
</comment>
<evidence type="ECO:0000313" key="11">
    <source>
        <dbReference type="EMBL" id="SIS41986.1"/>
    </source>
</evidence>
<evidence type="ECO:0000256" key="5">
    <source>
        <dbReference type="ARBA" id="ARBA00022679"/>
    </source>
</evidence>
<evidence type="ECO:0000256" key="6">
    <source>
        <dbReference type="ARBA" id="ARBA00022898"/>
    </source>
</evidence>
<protein>
    <recommendedName>
        <fullName evidence="10">Alpha-1,4 glucan phosphorylase</fullName>
        <ecNumber evidence="10">2.4.1.1</ecNumber>
    </recommendedName>
</protein>
<feature type="modified residue" description="N6-(pyridoxal phosphate)lysine" evidence="9">
    <location>
        <position position="680"/>
    </location>
</feature>
<evidence type="ECO:0000256" key="8">
    <source>
        <dbReference type="ARBA" id="ARBA00025174"/>
    </source>
</evidence>
<reference evidence="11 12" key="1">
    <citation type="submission" date="2017-01" db="EMBL/GenBank/DDBJ databases">
        <authorList>
            <person name="Mah S.A."/>
            <person name="Swanson W.J."/>
            <person name="Moy G.W."/>
            <person name="Vacquier V.D."/>
        </authorList>
    </citation>
    <scope>NUCLEOTIDE SEQUENCE [LARGE SCALE GENOMIC DNA]</scope>
    <source>
        <strain evidence="11 12">DSM 11589</strain>
    </source>
</reference>
<sequence length="841" mass="94536">MDSPFPSVPQSLVTDGWDPVAQNDIDAFKRRLFSHLKHSRAKNPETATSNDWYQVTALAVRDMLVETWMDSVRAAAHADSKQVYYLSLEFLMGRSLESNLLAVGMWDVCLATFADMGLDFGGIKTEEPEAALGNGGLGRLAACFMDSMATLGIAGVGYGIHYHHGMFRQEIRDGQQIELPENWLTHGNPWEFERPEYTHPIRFGGWVEQGQDALGRPFFRWHPAEELMAVAVDMAVPGYGGFSANSIRLWAARASHGFDLVQFNKGEYLDAVRAEVDSESLSRVLYPNDSTQQGRILRFKQEYFFSSASLQDILRRFRREQDDDFDLMPQKVAIQLNDTHPAIAVAELMRLLLDEHHCPWADAWTICKGVFSYTNHTLLPEALETWPVAVFEALLPRHLQIIYDINAVFLAEIRQLRPGDDDLVRRMSLIDESGERRVRMSHLAVVGSHHVNGVANLHTELMKNGIFADFEQLYPGKIVNKTNGITPRRWLNQANRPLARLITHSIGDGWQTNLDRLRALLPLADDSAFRDEFLSIKQANKRRLALFASRSLGAVIHPDSLFDVQIKRIHEYKRQILNVLHVITRYNRLCQRQFRQNVVPRTVVFAGKAAPGYVLAKLTIRLILAVADVVNRDPRSRDALRVLFVPNYDVSTAELIIPAAELSQQISTAGTEASGTGNMKLALNGALTIGTRDGATIEIAEEVGEENLFFFGLSADQVAATVRDGYDPWAIYRDNHELAEALEMVRNGAFSPGEPDAFKPLFDSLTSGGDRYRVLADYGDYIACQDRVDAAYLQQGDWTRKAILTVARMGKFSADATILDYAREIWDVHGTSPYALGEQRN</sequence>
<dbReference type="PIRSF" id="PIRSF000460">
    <property type="entry name" value="Pprylas_GlgP"/>
    <property type="match status" value="1"/>
</dbReference>
<evidence type="ECO:0000256" key="9">
    <source>
        <dbReference type="PIRSR" id="PIRSR000460-1"/>
    </source>
</evidence>
<dbReference type="EC" id="2.4.1.1" evidence="10"/>
<dbReference type="Proteomes" id="UP000185678">
    <property type="component" value="Unassembled WGS sequence"/>
</dbReference>
<dbReference type="OrthoDB" id="7229284at2"/>
<accession>A0A1N7IYC5</accession>
<dbReference type="CDD" id="cd04300">
    <property type="entry name" value="GT35_Glycogen_Phosphorylase"/>
    <property type="match status" value="1"/>
</dbReference>
<keyword evidence="12" id="KW-1185">Reference proteome</keyword>
<dbReference type="InterPro" id="IPR011833">
    <property type="entry name" value="Glycg_phsphrylas"/>
</dbReference>
<dbReference type="NCBIfam" id="TIGR02093">
    <property type="entry name" value="P_ylase"/>
    <property type="match status" value="1"/>
</dbReference>
<dbReference type="GO" id="GO:0005737">
    <property type="term" value="C:cytoplasm"/>
    <property type="evidence" value="ECO:0007669"/>
    <property type="project" value="TreeGrafter"/>
</dbReference>
<dbReference type="GO" id="GO:0008184">
    <property type="term" value="F:glycogen phosphorylase activity"/>
    <property type="evidence" value="ECO:0007669"/>
    <property type="project" value="InterPro"/>
</dbReference>
<organism evidence="11 12">
    <name type="scientific">Insolitispirillum peregrinum</name>
    <dbReference type="NCBI Taxonomy" id="80876"/>
    <lineage>
        <taxon>Bacteria</taxon>
        <taxon>Pseudomonadati</taxon>
        <taxon>Pseudomonadota</taxon>
        <taxon>Alphaproteobacteria</taxon>
        <taxon>Rhodospirillales</taxon>
        <taxon>Novispirillaceae</taxon>
        <taxon>Insolitispirillum</taxon>
    </lineage>
</organism>
<dbReference type="Gene3D" id="3.40.50.2000">
    <property type="entry name" value="Glycogen Phosphorylase B"/>
    <property type="match status" value="2"/>
</dbReference>
<dbReference type="FunFam" id="3.40.50.2000:FF:000149">
    <property type="entry name" value="Glycogen phosphorylase, muscle form"/>
    <property type="match status" value="1"/>
</dbReference>
<dbReference type="SUPFAM" id="SSF53756">
    <property type="entry name" value="UDP-Glycosyltransferase/glycogen phosphorylase"/>
    <property type="match status" value="1"/>
</dbReference>
<evidence type="ECO:0000256" key="10">
    <source>
        <dbReference type="RuleBase" id="RU000587"/>
    </source>
</evidence>
<name>A0A1N7IYC5_9PROT</name>
<keyword evidence="4 10" id="KW-0328">Glycosyltransferase</keyword>
<evidence type="ECO:0000256" key="2">
    <source>
        <dbReference type="ARBA" id="ARBA00001933"/>
    </source>
</evidence>
<dbReference type="PANTHER" id="PTHR11468">
    <property type="entry name" value="GLYCOGEN PHOSPHORYLASE"/>
    <property type="match status" value="1"/>
</dbReference>
<evidence type="ECO:0000256" key="3">
    <source>
        <dbReference type="ARBA" id="ARBA00006047"/>
    </source>
</evidence>
<dbReference type="EMBL" id="FTOA01000001">
    <property type="protein sequence ID" value="SIS41986.1"/>
    <property type="molecule type" value="Genomic_DNA"/>
</dbReference>